<dbReference type="Proteomes" id="UP000683925">
    <property type="component" value="Unassembled WGS sequence"/>
</dbReference>
<gene>
    <name evidence="1" type="ORF">POCTA_138.1.T0750243</name>
</gene>
<sequence>MIQSNIKKNYQDQNQKKITKQFKTKWSLIKKLLIQIISWKGRKQNIKIQKNNLINQIKIILVQKNNLNKIKQIQQRNKKIHVLIFMLLNRKLIRIIIKSENYLKGFRVTNSRKHYCMCEKVIPKIGQTRFEFEIHRISGWCEVGIGFREMIKQNGYREEGQGKGSYLLREQGSTYFHQSNNTQGQAFKFQVNDIVIMEVSIEQKQQMVQIQFTRLFSKYDYTFDHAN</sequence>
<proteinExistence type="predicted"/>
<dbReference type="AlphaFoldDB" id="A0A8S1VTR9"/>
<comment type="caution">
    <text evidence="1">The sequence shown here is derived from an EMBL/GenBank/DDBJ whole genome shotgun (WGS) entry which is preliminary data.</text>
</comment>
<name>A0A8S1VTR9_PAROT</name>
<evidence type="ECO:0000313" key="2">
    <source>
        <dbReference type="Proteomes" id="UP000683925"/>
    </source>
</evidence>
<keyword evidence="2" id="KW-1185">Reference proteome</keyword>
<accession>A0A8S1VTR9</accession>
<organism evidence="1 2">
    <name type="scientific">Paramecium octaurelia</name>
    <dbReference type="NCBI Taxonomy" id="43137"/>
    <lineage>
        <taxon>Eukaryota</taxon>
        <taxon>Sar</taxon>
        <taxon>Alveolata</taxon>
        <taxon>Ciliophora</taxon>
        <taxon>Intramacronucleata</taxon>
        <taxon>Oligohymenophorea</taxon>
        <taxon>Peniculida</taxon>
        <taxon>Parameciidae</taxon>
        <taxon>Paramecium</taxon>
    </lineage>
</organism>
<dbReference type="OrthoDB" id="305637at2759"/>
<dbReference type="EMBL" id="CAJJDP010000074">
    <property type="protein sequence ID" value="CAD8180810.1"/>
    <property type="molecule type" value="Genomic_DNA"/>
</dbReference>
<reference evidence="1" key="1">
    <citation type="submission" date="2021-01" db="EMBL/GenBank/DDBJ databases">
        <authorList>
            <consortium name="Genoscope - CEA"/>
            <person name="William W."/>
        </authorList>
    </citation>
    <scope>NUCLEOTIDE SEQUENCE</scope>
</reference>
<protein>
    <submittedName>
        <fullName evidence="1">Uncharacterized protein</fullName>
    </submittedName>
</protein>
<evidence type="ECO:0000313" key="1">
    <source>
        <dbReference type="EMBL" id="CAD8180810.1"/>
    </source>
</evidence>